<reference evidence="1" key="1">
    <citation type="submission" date="2021-10" db="EMBL/GenBank/DDBJ databases">
        <authorList>
            <person name="Lavering E.D."/>
            <person name="James R."/>
            <person name="Fairholm J.D."/>
            <person name="Hyer M."/>
            <person name="Ogilvie B.H."/>
            <person name="Thurgood T.L."/>
            <person name="Robison R.A."/>
            <person name="Grose J.H."/>
        </authorList>
    </citation>
    <scope>NUCLEOTIDE SEQUENCE</scope>
</reference>
<evidence type="ECO:0000313" key="1">
    <source>
        <dbReference type="EMBL" id="UGO49471.1"/>
    </source>
</evidence>
<accession>A0AAE9CCW4</accession>
<dbReference type="Proteomes" id="UP000827803">
    <property type="component" value="Segment"/>
</dbReference>
<organism evidence="1 2">
    <name type="scientific">Bacillus Phage vB_BanS_McSteamy</name>
    <dbReference type="NCBI Taxonomy" id="2894779"/>
    <lineage>
        <taxon>Viruses</taxon>
        <taxon>Duplodnaviria</taxon>
        <taxon>Heunggongvirae</taxon>
        <taxon>Uroviricota</taxon>
        <taxon>Caudoviricetes</taxon>
        <taxon>Wbetavirus</taxon>
        <taxon>Wbetavirus mcsteamy</taxon>
    </lineage>
</organism>
<sequence length="74" mass="8279">MKKLSKQELAAVMTHCISTLGEKMVNEHIDPQKLAQASAIHNDLFDNTTPKERREATISLLGKAIDEFLESGER</sequence>
<name>A0AAE9CCW4_9CAUD</name>
<evidence type="ECO:0008006" key="3">
    <source>
        <dbReference type="Google" id="ProtNLM"/>
    </source>
</evidence>
<proteinExistence type="predicted"/>
<protein>
    <recommendedName>
        <fullName evidence="3">Phage protein</fullName>
    </recommendedName>
</protein>
<keyword evidence="2" id="KW-1185">Reference proteome</keyword>
<evidence type="ECO:0000313" key="2">
    <source>
        <dbReference type="Proteomes" id="UP000827803"/>
    </source>
</evidence>
<gene>
    <name evidence="1" type="ORF">MCSTEAMY_55</name>
</gene>
<dbReference type="EMBL" id="OK499979">
    <property type="protein sequence ID" value="UGO49471.1"/>
    <property type="molecule type" value="Genomic_DNA"/>
</dbReference>